<dbReference type="InterPro" id="IPR050276">
    <property type="entry name" value="MshD_Acetyltransferase"/>
</dbReference>
<sequence length="182" mass="19977">MSTEWTFRLAKPDDTDAIVALMQSAYRGESGKQGWTTESDLLDGQRTDAAEVLETITNADSVVIVAFASTPTGPRLVATCNTARDAVASAAYFGAFAVAPDLQARGLGKRMLEQAEKHARQAWGVDTMRLCVLHTREELIAFYRRRGYVPTGETGPFPYGQPRFGIPKVQGLMFLWLSKTLS</sequence>
<dbReference type="RefSeq" id="WP_024903649.1">
    <property type="nucleotide sequence ID" value="NZ_JBNPXD010000001.1"/>
</dbReference>
<organism evidence="2 3">
    <name type="scientific">Robbsia andropogonis</name>
    <dbReference type="NCBI Taxonomy" id="28092"/>
    <lineage>
        <taxon>Bacteria</taxon>
        <taxon>Pseudomonadati</taxon>
        <taxon>Pseudomonadota</taxon>
        <taxon>Betaproteobacteria</taxon>
        <taxon>Burkholderiales</taxon>
        <taxon>Burkholderiaceae</taxon>
        <taxon>Robbsia</taxon>
    </lineage>
</organism>
<dbReference type="OrthoDB" id="119501at2"/>
<dbReference type="GO" id="GO:0016747">
    <property type="term" value="F:acyltransferase activity, transferring groups other than amino-acyl groups"/>
    <property type="evidence" value="ECO:0007669"/>
    <property type="project" value="InterPro"/>
</dbReference>
<protein>
    <recommendedName>
        <fullName evidence="1">N-acetyltransferase domain-containing protein</fullName>
    </recommendedName>
</protein>
<reference evidence="2 3" key="1">
    <citation type="submission" date="2015-03" db="EMBL/GenBank/DDBJ databases">
        <title>Draft Genome Sequence of Burkholderia andropogonis type strain ICMP2807, isolated from Sorghum bicolor.</title>
        <authorList>
            <person name="Lopes-Santos L."/>
            <person name="Castro D.B."/>
            <person name="Ottoboni L.M."/>
            <person name="Park D."/>
            <person name="Weirc B.S."/>
            <person name="Destefano S.A."/>
        </authorList>
    </citation>
    <scope>NUCLEOTIDE SEQUENCE [LARGE SCALE GENOMIC DNA]</scope>
    <source>
        <strain evidence="2 3">ICMP2807</strain>
    </source>
</reference>
<dbReference type="PANTHER" id="PTHR43617">
    <property type="entry name" value="L-AMINO ACID N-ACETYLTRANSFERASE"/>
    <property type="match status" value="1"/>
</dbReference>
<dbReference type="AlphaFoldDB" id="A0A0F5JVU0"/>
<dbReference type="PROSITE" id="PS51186">
    <property type="entry name" value="GNAT"/>
    <property type="match status" value="1"/>
</dbReference>
<feature type="domain" description="N-acetyltransferase" evidence="1">
    <location>
        <begin position="5"/>
        <end position="182"/>
    </location>
</feature>
<accession>A0A0F5JVU0</accession>
<dbReference type="InterPro" id="IPR000182">
    <property type="entry name" value="GNAT_dom"/>
</dbReference>
<gene>
    <name evidence="2" type="ORF">WM40_23320</name>
</gene>
<evidence type="ECO:0000313" key="2">
    <source>
        <dbReference type="EMBL" id="KKB61402.1"/>
    </source>
</evidence>
<dbReference type="SUPFAM" id="SSF55729">
    <property type="entry name" value="Acyl-CoA N-acyltransferases (Nat)"/>
    <property type="match status" value="1"/>
</dbReference>
<dbReference type="Gene3D" id="3.40.630.30">
    <property type="match status" value="1"/>
</dbReference>
<dbReference type="PATRIC" id="fig|28092.6.peg.5477"/>
<dbReference type="PANTHER" id="PTHR43617:SF9">
    <property type="entry name" value="GNAT FAMILY ACETYLTRANSFERASE"/>
    <property type="match status" value="1"/>
</dbReference>
<evidence type="ECO:0000313" key="3">
    <source>
        <dbReference type="Proteomes" id="UP000033618"/>
    </source>
</evidence>
<dbReference type="InterPro" id="IPR016181">
    <property type="entry name" value="Acyl_CoA_acyltransferase"/>
</dbReference>
<dbReference type="Pfam" id="PF00583">
    <property type="entry name" value="Acetyltransf_1"/>
    <property type="match status" value="1"/>
</dbReference>
<comment type="caution">
    <text evidence="2">The sequence shown here is derived from an EMBL/GenBank/DDBJ whole genome shotgun (WGS) entry which is preliminary data.</text>
</comment>
<dbReference type="EMBL" id="LAQU01000044">
    <property type="protein sequence ID" value="KKB61402.1"/>
    <property type="molecule type" value="Genomic_DNA"/>
</dbReference>
<keyword evidence="3" id="KW-1185">Reference proteome</keyword>
<evidence type="ECO:0000259" key="1">
    <source>
        <dbReference type="PROSITE" id="PS51186"/>
    </source>
</evidence>
<dbReference type="CDD" id="cd04301">
    <property type="entry name" value="NAT_SF"/>
    <property type="match status" value="1"/>
</dbReference>
<name>A0A0F5JVU0_9BURK</name>
<proteinExistence type="predicted"/>
<dbReference type="Proteomes" id="UP000033618">
    <property type="component" value="Unassembled WGS sequence"/>
</dbReference>